<feature type="region of interest" description="Disordered" evidence="1">
    <location>
        <begin position="1"/>
        <end position="22"/>
    </location>
</feature>
<dbReference type="EMBL" id="CP010777">
    <property type="protein sequence ID" value="AKQ44456.1"/>
    <property type="molecule type" value="Genomic_DNA"/>
</dbReference>
<evidence type="ECO:0000313" key="3">
    <source>
        <dbReference type="Proteomes" id="UP000036458"/>
    </source>
</evidence>
<keyword evidence="3" id="KW-1185">Reference proteome</keyword>
<evidence type="ECO:0000313" key="2">
    <source>
        <dbReference type="EMBL" id="AKQ44456.1"/>
    </source>
</evidence>
<protein>
    <submittedName>
        <fullName evidence="2">Uncharacterized protein</fullName>
    </submittedName>
</protein>
<dbReference type="Proteomes" id="UP000036458">
    <property type="component" value="Chromosome"/>
</dbReference>
<dbReference type="KEGG" id="ruf:TH63_00480"/>
<evidence type="ECO:0000256" key="1">
    <source>
        <dbReference type="SAM" id="MobiDB-lite"/>
    </source>
</evidence>
<dbReference type="PATRIC" id="fig|1379910.4.peg.99"/>
<feature type="compositionally biased region" description="Acidic residues" evidence="1">
    <location>
        <begin position="8"/>
        <end position="17"/>
    </location>
</feature>
<dbReference type="AlphaFoldDB" id="A0A0H4W1Z4"/>
<accession>A0A0H4W1Z4</accession>
<organism evidence="2 3">
    <name type="scientific">Rufibacter radiotolerans</name>
    <dbReference type="NCBI Taxonomy" id="1379910"/>
    <lineage>
        <taxon>Bacteria</taxon>
        <taxon>Pseudomonadati</taxon>
        <taxon>Bacteroidota</taxon>
        <taxon>Cytophagia</taxon>
        <taxon>Cytophagales</taxon>
        <taxon>Hymenobacteraceae</taxon>
        <taxon>Rufibacter</taxon>
    </lineage>
</organism>
<name>A0A0H4W1Z4_9BACT</name>
<sequence>MAPRGSFDDEYGYDEDDLKNSHFDDEFSLDDDEDDILGVRGGFGADDDEEVNLPYEGELFNEMLSKLHGTLIMYGEDDPQLMDLQAELLQIDADKLGTATDDMFYLEEASQIAKVLKKHINASPKVKEIHDNFMKDIVRFSDESAEGHPGDYYLEDED</sequence>
<proteinExistence type="predicted"/>
<dbReference type="OrthoDB" id="893398at2"/>
<reference evidence="2 3" key="1">
    <citation type="submission" date="2015-01" db="EMBL/GenBank/DDBJ databases">
        <title>Rufibacter sp./DG31D/ whole genome sequencing.</title>
        <authorList>
            <person name="Kim M.K."/>
            <person name="Srinivasan S."/>
            <person name="Lee J.-J."/>
        </authorList>
    </citation>
    <scope>NUCLEOTIDE SEQUENCE [LARGE SCALE GENOMIC DNA]</scope>
    <source>
        <strain evidence="2 3">DG31D</strain>
    </source>
</reference>
<dbReference type="RefSeq" id="WP_048919194.1">
    <property type="nucleotide sequence ID" value="NZ_CP010777.1"/>
</dbReference>
<gene>
    <name evidence="2" type="ORF">TH63_00480</name>
</gene>